<dbReference type="EMBL" id="JAJJMA010166774">
    <property type="protein sequence ID" value="MCL7036332.1"/>
    <property type="molecule type" value="Genomic_DNA"/>
</dbReference>
<keyword evidence="14" id="KW-0324">Glycolysis</keyword>
<dbReference type="GO" id="GO:0005524">
    <property type="term" value="F:ATP binding"/>
    <property type="evidence" value="ECO:0007669"/>
    <property type="project" value="UniProtKB-KW"/>
</dbReference>
<evidence type="ECO:0000313" key="19">
    <source>
        <dbReference type="Proteomes" id="UP001177140"/>
    </source>
</evidence>
<evidence type="ECO:0000256" key="14">
    <source>
        <dbReference type="ARBA" id="ARBA00023152"/>
    </source>
</evidence>
<evidence type="ECO:0000256" key="3">
    <source>
        <dbReference type="ARBA" id="ARBA00004838"/>
    </source>
</evidence>
<evidence type="ECO:0000313" key="18">
    <source>
        <dbReference type="EMBL" id="MCL7036332.1"/>
    </source>
</evidence>
<evidence type="ECO:0000256" key="17">
    <source>
        <dbReference type="RuleBase" id="RU000696"/>
    </source>
</evidence>
<evidence type="ECO:0000256" key="10">
    <source>
        <dbReference type="ARBA" id="ARBA00022741"/>
    </source>
</evidence>
<evidence type="ECO:0000256" key="6">
    <source>
        <dbReference type="ARBA" id="ARBA00011245"/>
    </source>
</evidence>
<evidence type="ECO:0000256" key="15">
    <source>
        <dbReference type="PIRSR" id="PIRSR000724-2"/>
    </source>
</evidence>
<comment type="subunit">
    <text evidence="6 17">Monomer.</text>
</comment>
<dbReference type="EC" id="2.7.2.3" evidence="7 16"/>
<dbReference type="FunFam" id="3.40.50.1260:FF:000006">
    <property type="entry name" value="Phosphoglycerate kinase"/>
    <property type="match status" value="1"/>
</dbReference>
<organism evidence="18 19">
    <name type="scientific">Papaver nudicaule</name>
    <name type="common">Iceland poppy</name>
    <dbReference type="NCBI Taxonomy" id="74823"/>
    <lineage>
        <taxon>Eukaryota</taxon>
        <taxon>Viridiplantae</taxon>
        <taxon>Streptophyta</taxon>
        <taxon>Embryophyta</taxon>
        <taxon>Tracheophyta</taxon>
        <taxon>Spermatophyta</taxon>
        <taxon>Magnoliopsida</taxon>
        <taxon>Ranunculales</taxon>
        <taxon>Papaveraceae</taxon>
        <taxon>Papaveroideae</taxon>
        <taxon>Papaver</taxon>
    </lineage>
</organism>
<dbReference type="SUPFAM" id="SSF53748">
    <property type="entry name" value="Phosphoglycerate kinase"/>
    <property type="match status" value="1"/>
</dbReference>
<dbReference type="Gene3D" id="3.40.50.1260">
    <property type="entry name" value="Phosphoglycerate kinase, N-terminal domain"/>
    <property type="match status" value="3"/>
</dbReference>
<comment type="catalytic activity">
    <reaction evidence="1 16">
        <text>(2R)-3-phosphoglycerate + ATP = (2R)-3-phospho-glyceroyl phosphate + ADP</text>
        <dbReference type="Rhea" id="RHEA:14801"/>
        <dbReference type="ChEBI" id="CHEBI:30616"/>
        <dbReference type="ChEBI" id="CHEBI:57604"/>
        <dbReference type="ChEBI" id="CHEBI:58272"/>
        <dbReference type="ChEBI" id="CHEBI:456216"/>
        <dbReference type="EC" id="2.7.2.3"/>
    </reaction>
</comment>
<dbReference type="InterPro" id="IPR001576">
    <property type="entry name" value="Phosphoglycerate_kinase"/>
</dbReference>
<keyword evidence="12 15" id="KW-0067">ATP-binding</keyword>
<evidence type="ECO:0000256" key="1">
    <source>
        <dbReference type="ARBA" id="ARBA00000642"/>
    </source>
</evidence>
<proteinExistence type="inferred from homology"/>
<dbReference type="InterPro" id="IPR015824">
    <property type="entry name" value="Phosphoglycerate_kinase_N"/>
</dbReference>
<keyword evidence="19" id="KW-1185">Reference proteome</keyword>
<dbReference type="PRINTS" id="PR00477">
    <property type="entry name" value="PHGLYCKINASE"/>
</dbReference>
<dbReference type="GO" id="GO:0006094">
    <property type="term" value="P:gluconeogenesis"/>
    <property type="evidence" value="ECO:0007669"/>
    <property type="project" value="TreeGrafter"/>
</dbReference>
<dbReference type="Pfam" id="PF00162">
    <property type="entry name" value="PGK"/>
    <property type="match status" value="1"/>
</dbReference>
<sequence length="423" mass="45289">MTTVDLRSLVNKKRKKLSFMEMAAKKCVSDLKESDLKGKKVLLRADFYVPLDVNLNIADDSNIRNALPTIKYLMNYGAIVIICCHLIIPGGSRYSLKLVVSRLSDLLGVEVEMAHGCIGDKVQSLVNTIPEGGVVLLENVRFYRAELSNDLEFAKRLASIADLYVNDCFITAHRTDASNVGVTKFLRPSVAGFLVQKELDYLVGAVSYPKRPVAAIVGGLSLSLKISVIEYLLEIVDILIIGGSLISTFNRAIGLPVGSSPVEEDMIDAAKLVIEKARVKNVTLQLPIDFVIADQCAPDANCKTVAASAIPDGWTIMDIGSDSIEAFQASLDTASTVVYSGNMGLYKLDKFAHGTKAIAMKVAELSGRGVTTIVGGGDSTVAMHKLGLAKKMSHTSTGGVASKELLEGKLLPGILALDDAPVC</sequence>
<evidence type="ECO:0000256" key="5">
    <source>
        <dbReference type="ARBA" id="ARBA00008982"/>
    </source>
</evidence>
<evidence type="ECO:0000256" key="11">
    <source>
        <dbReference type="ARBA" id="ARBA00022777"/>
    </source>
</evidence>
<feature type="binding site" evidence="15">
    <location>
        <position position="225"/>
    </location>
    <ligand>
        <name>ATP</name>
        <dbReference type="ChEBI" id="CHEBI:30616"/>
    </ligand>
</feature>
<evidence type="ECO:0000256" key="9">
    <source>
        <dbReference type="ARBA" id="ARBA00022679"/>
    </source>
</evidence>
<gene>
    <name evidence="18" type="ORF">MKW94_016736</name>
</gene>
<keyword evidence="11 16" id="KW-0418">Kinase</keyword>
<dbReference type="Proteomes" id="UP001177140">
    <property type="component" value="Unassembled WGS sequence"/>
</dbReference>
<keyword evidence="13" id="KW-0460">Magnesium</keyword>
<name>A0AA41V8I3_PAPNU</name>
<dbReference type="GO" id="GO:0005829">
    <property type="term" value="C:cytosol"/>
    <property type="evidence" value="ECO:0007669"/>
    <property type="project" value="TreeGrafter"/>
</dbReference>
<evidence type="ECO:0000256" key="8">
    <source>
        <dbReference type="ARBA" id="ARBA00022490"/>
    </source>
</evidence>
<keyword evidence="8" id="KW-0963">Cytoplasm</keyword>
<keyword evidence="10" id="KW-0547">Nucleotide-binding</keyword>
<evidence type="ECO:0000256" key="13">
    <source>
        <dbReference type="ARBA" id="ARBA00022842"/>
    </source>
</evidence>
<evidence type="ECO:0000256" key="7">
    <source>
        <dbReference type="ARBA" id="ARBA00013061"/>
    </source>
</evidence>
<dbReference type="AlphaFoldDB" id="A0AA41V8I3"/>
<dbReference type="PIRSF" id="PIRSF000724">
    <property type="entry name" value="Pgk"/>
    <property type="match status" value="1"/>
</dbReference>
<dbReference type="InterPro" id="IPR036043">
    <property type="entry name" value="Phosphoglycerate_kinase_sf"/>
</dbReference>
<evidence type="ECO:0000256" key="2">
    <source>
        <dbReference type="ARBA" id="ARBA00001946"/>
    </source>
</evidence>
<accession>A0AA41V8I3</accession>
<keyword evidence="9 16" id="KW-0808">Transferase</keyword>
<evidence type="ECO:0000256" key="12">
    <source>
        <dbReference type="ARBA" id="ARBA00022840"/>
    </source>
</evidence>
<dbReference type="GO" id="GO:0004618">
    <property type="term" value="F:phosphoglycerate kinase activity"/>
    <property type="evidence" value="ECO:0007669"/>
    <property type="project" value="UniProtKB-EC"/>
</dbReference>
<dbReference type="GO" id="GO:0006096">
    <property type="term" value="P:glycolytic process"/>
    <property type="evidence" value="ECO:0007669"/>
    <property type="project" value="UniProtKB-KW"/>
</dbReference>
<evidence type="ECO:0000256" key="16">
    <source>
        <dbReference type="RuleBase" id="RU000532"/>
    </source>
</evidence>
<dbReference type="GO" id="GO:0043531">
    <property type="term" value="F:ADP binding"/>
    <property type="evidence" value="ECO:0007669"/>
    <property type="project" value="TreeGrafter"/>
</dbReference>
<comment type="cofactor">
    <cofactor evidence="2">
        <name>Mg(2+)</name>
        <dbReference type="ChEBI" id="CHEBI:18420"/>
    </cofactor>
</comment>
<comment type="pathway">
    <text evidence="4">Carbohydrate biosynthesis; Calvin cycle.</text>
</comment>
<protein>
    <recommendedName>
        <fullName evidence="7 16">Phosphoglycerate kinase</fullName>
        <ecNumber evidence="7 16">2.7.2.3</ecNumber>
    </recommendedName>
</protein>
<dbReference type="PANTHER" id="PTHR11406:SF23">
    <property type="entry name" value="PHOSPHOGLYCERATE KINASE 1, CHLOROPLASTIC-RELATED"/>
    <property type="match status" value="1"/>
</dbReference>
<comment type="pathway">
    <text evidence="3">Carbohydrate degradation; glycolysis; pyruvate from D-glyceraldehyde 3-phosphate: step 2/5.</text>
</comment>
<dbReference type="HAMAP" id="MF_00145">
    <property type="entry name" value="Phosphoglyc_kinase"/>
    <property type="match status" value="1"/>
</dbReference>
<comment type="caution">
    <text evidence="18">The sequence shown here is derived from an EMBL/GenBank/DDBJ whole genome shotgun (WGS) entry which is preliminary data.</text>
</comment>
<dbReference type="FunFam" id="3.40.50.1260:FF:000031">
    <property type="entry name" value="Phosphoglycerate kinase 1"/>
    <property type="match status" value="1"/>
</dbReference>
<comment type="similarity">
    <text evidence="5 16">Belongs to the phosphoglycerate kinase family.</text>
</comment>
<reference evidence="18" key="1">
    <citation type="submission" date="2022-03" db="EMBL/GenBank/DDBJ databases">
        <title>A functionally conserved STORR gene fusion in Papaver species that diverged 16.8 million years ago.</title>
        <authorList>
            <person name="Catania T."/>
        </authorList>
    </citation>
    <scope>NUCLEOTIDE SEQUENCE</scope>
    <source>
        <strain evidence="18">S-191538</strain>
    </source>
</reference>
<feature type="binding site" evidence="15">
    <location>
        <begin position="376"/>
        <end position="379"/>
    </location>
    <ligand>
        <name>ATP</name>
        <dbReference type="ChEBI" id="CHEBI:30616"/>
    </ligand>
</feature>
<dbReference type="PANTHER" id="PTHR11406">
    <property type="entry name" value="PHOSPHOGLYCERATE KINASE"/>
    <property type="match status" value="1"/>
</dbReference>
<evidence type="ECO:0000256" key="4">
    <source>
        <dbReference type="ARBA" id="ARBA00005215"/>
    </source>
</evidence>